<dbReference type="Pfam" id="PF00027">
    <property type="entry name" value="cNMP_binding"/>
    <property type="match status" value="1"/>
</dbReference>
<dbReference type="Proteomes" id="UP000658278">
    <property type="component" value="Unassembled WGS sequence"/>
</dbReference>
<evidence type="ECO:0000259" key="1">
    <source>
        <dbReference type="PROSITE" id="PS50042"/>
    </source>
</evidence>
<dbReference type="InterPro" id="IPR018490">
    <property type="entry name" value="cNMP-bd_dom_sf"/>
</dbReference>
<protein>
    <submittedName>
        <fullName evidence="2">Cyclic nucleotide-binding domain-containing protein</fullName>
    </submittedName>
</protein>
<dbReference type="GO" id="GO:0004862">
    <property type="term" value="F:cAMP-dependent protein kinase inhibitor activity"/>
    <property type="evidence" value="ECO:0007669"/>
    <property type="project" value="TreeGrafter"/>
</dbReference>
<comment type="caution">
    <text evidence="2">The sequence shown here is derived from an EMBL/GenBank/DDBJ whole genome shotgun (WGS) entry which is preliminary data.</text>
</comment>
<feature type="domain" description="Cyclic nucleotide-binding" evidence="1">
    <location>
        <begin position="22"/>
        <end position="114"/>
    </location>
</feature>
<proteinExistence type="predicted"/>
<accession>A0A934VAP0</accession>
<dbReference type="GO" id="GO:0034236">
    <property type="term" value="F:protein kinase A catalytic subunit binding"/>
    <property type="evidence" value="ECO:0007669"/>
    <property type="project" value="TreeGrafter"/>
</dbReference>
<evidence type="ECO:0000313" key="3">
    <source>
        <dbReference type="Proteomes" id="UP000658278"/>
    </source>
</evidence>
<dbReference type="EMBL" id="JAENII010000003">
    <property type="protein sequence ID" value="MBK1826518.1"/>
    <property type="molecule type" value="Genomic_DNA"/>
</dbReference>
<dbReference type="GO" id="GO:0005829">
    <property type="term" value="C:cytosol"/>
    <property type="evidence" value="ECO:0007669"/>
    <property type="project" value="TreeGrafter"/>
</dbReference>
<dbReference type="GO" id="GO:0005952">
    <property type="term" value="C:cAMP-dependent protein kinase complex"/>
    <property type="evidence" value="ECO:0007669"/>
    <property type="project" value="InterPro"/>
</dbReference>
<dbReference type="SMART" id="SM00100">
    <property type="entry name" value="cNMP"/>
    <property type="match status" value="1"/>
</dbReference>
<sequence length="158" mass="17445">MREYPYRHEKGKLPPTLAKVEFLANVDQAALDGILSNSSLVEFDCGEDILQEGEISTEFYILLKGEVEVKKAGEAVATLAQSGEILGELRSLTGEARTATVSAATHCFLLKVKQNFIDGLSESERSAYYIVLYRFLAEVLAKRLEETSARLAALEKDL</sequence>
<keyword evidence="3" id="KW-1185">Reference proteome</keyword>
<evidence type="ECO:0000313" key="2">
    <source>
        <dbReference type="EMBL" id="MBK1826518.1"/>
    </source>
</evidence>
<dbReference type="AlphaFoldDB" id="A0A934VAP0"/>
<dbReference type="InterPro" id="IPR014710">
    <property type="entry name" value="RmlC-like_jellyroll"/>
</dbReference>
<dbReference type="InterPro" id="IPR000595">
    <property type="entry name" value="cNMP-bd_dom"/>
</dbReference>
<gene>
    <name evidence="2" type="ORF">JIN81_05775</name>
</gene>
<dbReference type="InterPro" id="IPR050503">
    <property type="entry name" value="cAMP-dep_PK_reg_su-like"/>
</dbReference>
<reference evidence="2" key="1">
    <citation type="submission" date="2021-01" db="EMBL/GenBank/DDBJ databases">
        <title>Modified the classification status of verrucomicrobia.</title>
        <authorList>
            <person name="Feng X."/>
        </authorList>
    </citation>
    <scope>NUCLEOTIDE SEQUENCE</scope>
    <source>
        <strain evidence="2">KCTC 22201</strain>
    </source>
</reference>
<dbReference type="CDD" id="cd00038">
    <property type="entry name" value="CAP_ED"/>
    <property type="match status" value="1"/>
</dbReference>
<dbReference type="PANTHER" id="PTHR11635">
    <property type="entry name" value="CAMP-DEPENDENT PROTEIN KINASE REGULATORY CHAIN"/>
    <property type="match status" value="1"/>
</dbReference>
<name>A0A934VAP0_9BACT</name>
<dbReference type="RefSeq" id="WP_200277551.1">
    <property type="nucleotide sequence ID" value="NZ_JAENII010000003.1"/>
</dbReference>
<dbReference type="Gene3D" id="2.60.120.10">
    <property type="entry name" value="Jelly Rolls"/>
    <property type="match status" value="1"/>
</dbReference>
<dbReference type="PROSITE" id="PS50042">
    <property type="entry name" value="CNMP_BINDING_3"/>
    <property type="match status" value="1"/>
</dbReference>
<dbReference type="GO" id="GO:0030552">
    <property type="term" value="F:cAMP binding"/>
    <property type="evidence" value="ECO:0007669"/>
    <property type="project" value="TreeGrafter"/>
</dbReference>
<dbReference type="SUPFAM" id="SSF51206">
    <property type="entry name" value="cAMP-binding domain-like"/>
    <property type="match status" value="1"/>
</dbReference>
<dbReference type="PANTHER" id="PTHR11635:SF152">
    <property type="entry name" value="CAMP-DEPENDENT PROTEIN KINASE TYPE I REGULATORY SUBUNIT-RELATED"/>
    <property type="match status" value="1"/>
</dbReference>
<organism evidence="2 3">
    <name type="scientific">Haloferula rosea</name>
    <dbReference type="NCBI Taxonomy" id="490093"/>
    <lineage>
        <taxon>Bacteria</taxon>
        <taxon>Pseudomonadati</taxon>
        <taxon>Verrucomicrobiota</taxon>
        <taxon>Verrucomicrobiia</taxon>
        <taxon>Verrucomicrobiales</taxon>
        <taxon>Verrucomicrobiaceae</taxon>
        <taxon>Haloferula</taxon>
    </lineage>
</organism>